<dbReference type="InterPro" id="IPR036397">
    <property type="entry name" value="RNaseH_sf"/>
</dbReference>
<protein>
    <recommendedName>
        <fullName evidence="1">DNA-directed DNA polymerase</fullName>
        <ecNumber evidence="1">2.7.7.7</ecNumber>
    </recommendedName>
</protein>
<keyword evidence="2" id="KW-0540">Nuclease</keyword>
<dbReference type="PANTHER" id="PTHR30231">
    <property type="entry name" value="DNA POLYMERASE III SUBUNIT EPSILON"/>
    <property type="match status" value="1"/>
</dbReference>
<dbReference type="GO" id="GO:0005829">
    <property type="term" value="C:cytosol"/>
    <property type="evidence" value="ECO:0007669"/>
    <property type="project" value="TreeGrafter"/>
</dbReference>
<comment type="catalytic activity">
    <reaction evidence="4">
        <text>DNA(n) + a 2'-deoxyribonucleoside 5'-triphosphate = DNA(n+1) + diphosphate</text>
        <dbReference type="Rhea" id="RHEA:22508"/>
        <dbReference type="Rhea" id="RHEA-COMP:17339"/>
        <dbReference type="Rhea" id="RHEA-COMP:17340"/>
        <dbReference type="ChEBI" id="CHEBI:33019"/>
        <dbReference type="ChEBI" id="CHEBI:61560"/>
        <dbReference type="ChEBI" id="CHEBI:173112"/>
        <dbReference type="EC" id="2.7.7.7"/>
    </reaction>
</comment>
<dbReference type="SUPFAM" id="SSF53098">
    <property type="entry name" value="Ribonuclease H-like"/>
    <property type="match status" value="1"/>
</dbReference>
<dbReference type="GO" id="GO:0045004">
    <property type="term" value="P:DNA replication proofreading"/>
    <property type="evidence" value="ECO:0007669"/>
    <property type="project" value="TreeGrafter"/>
</dbReference>
<keyword evidence="3" id="KW-0269">Exonuclease</keyword>
<keyword evidence="6" id="KW-0548">Nucleotidyltransferase</keyword>
<reference evidence="6 7" key="1">
    <citation type="submission" date="2018-06" db="EMBL/GenBank/DDBJ databases">
        <authorList>
            <consortium name="Pathogen Informatics"/>
            <person name="Doyle S."/>
        </authorList>
    </citation>
    <scope>NUCLEOTIDE SEQUENCE [LARGE SCALE GENOMIC DNA]</scope>
    <source>
        <strain evidence="6 7">NCTC10736</strain>
    </source>
</reference>
<evidence type="ECO:0000313" key="7">
    <source>
        <dbReference type="Proteomes" id="UP000255061"/>
    </source>
</evidence>
<dbReference type="GO" id="GO:0003887">
    <property type="term" value="F:DNA-directed DNA polymerase activity"/>
    <property type="evidence" value="ECO:0007669"/>
    <property type="project" value="UniProtKB-EC"/>
</dbReference>
<dbReference type="EMBL" id="UGYV01000001">
    <property type="protein sequence ID" value="SUI93603.1"/>
    <property type="molecule type" value="Genomic_DNA"/>
</dbReference>
<dbReference type="NCBIfam" id="TIGR00573">
    <property type="entry name" value="dnaq"/>
    <property type="match status" value="1"/>
</dbReference>
<dbReference type="CDD" id="cd06127">
    <property type="entry name" value="DEDDh"/>
    <property type="match status" value="1"/>
</dbReference>
<evidence type="ECO:0000256" key="1">
    <source>
        <dbReference type="ARBA" id="ARBA00012417"/>
    </source>
</evidence>
<dbReference type="Proteomes" id="UP000255061">
    <property type="component" value="Unassembled WGS sequence"/>
</dbReference>
<keyword evidence="6" id="KW-0808">Transferase</keyword>
<gene>
    <name evidence="6" type="primary">polC_3</name>
    <name evidence="6" type="ORF">NCTC10736_03757</name>
</gene>
<dbReference type="InterPro" id="IPR006054">
    <property type="entry name" value="DnaQ"/>
</dbReference>
<dbReference type="RefSeq" id="WP_115407004.1">
    <property type="nucleotide sequence ID" value="NZ_UGYV01000001.1"/>
</dbReference>
<dbReference type="InterPro" id="IPR013520">
    <property type="entry name" value="Ribonucl_H"/>
</dbReference>
<feature type="domain" description="Exonuclease" evidence="5">
    <location>
        <begin position="59"/>
        <end position="237"/>
    </location>
</feature>
<dbReference type="AlphaFoldDB" id="A0A380B5K7"/>
<dbReference type="EC" id="2.7.7.7" evidence="1"/>
<accession>A0A380B5K7</accession>
<organism evidence="6 7">
    <name type="scientific">Shewanella morhuae</name>
    <dbReference type="NCBI Taxonomy" id="365591"/>
    <lineage>
        <taxon>Bacteria</taxon>
        <taxon>Pseudomonadati</taxon>
        <taxon>Pseudomonadota</taxon>
        <taxon>Gammaproteobacteria</taxon>
        <taxon>Alteromonadales</taxon>
        <taxon>Shewanellaceae</taxon>
        <taxon>Shewanella</taxon>
    </lineage>
</organism>
<dbReference type="SMART" id="SM00479">
    <property type="entry name" value="EXOIII"/>
    <property type="match status" value="1"/>
</dbReference>
<dbReference type="PANTHER" id="PTHR30231:SF37">
    <property type="entry name" value="EXODEOXYRIBONUCLEASE 10"/>
    <property type="match status" value="1"/>
</dbReference>
<proteinExistence type="predicted"/>
<evidence type="ECO:0000259" key="5">
    <source>
        <dbReference type="SMART" id="SM00479"/>
    </source>
</evidence>
<sequence length="237" mass="26097">MSDFKCIGFVGIDVGRDEAERTLIISKGKIMNDVEHLENIKSAGNISASVQALSWLDNGAVILDTETTGLKWGSEIVEISIIDAVSGEILLDTLVKPVGVIPDDVIAIHGITNEMVADAPYFNEVSLRVADIIKDRPVVAYNAAFDRNMLGSALSNFSETDPLIHPLFKTMSRYQFHCAMLAYAMYKGDWNHGHGDFKWHSLTNAAKQQGITLEGTAHRALYDCQLTRELILKMAAE</sequence>
<evidence type="ECO:0000256" key="3">
    <source>
        <dbReference type="ARBA" id="ARBA00022839"/>
    </source>
</evidence>
<dbReference type="GO" id="GO:0003677">
    <property type="term" value="F:DNA binding"/>
    <property type="evidence" value="ECO:0007669"/>
    <property type="project" value="InterPro"/>
</dbReference>
<evidence type="ECO:0000313" key="6">
    <source>
        <dbReference type="EMBL" id="SUI93603.1"/>
    </source>
</evidence>
<evidence type="ECO:0000256" key="4">
    <source>
        <dbReference type="ARBA" id="ARBA00049244"/>
    </source>
</evidence>
<dbReference type="InterPro" id="IPR012337">
    <property type="entry name" value="RNaseH-like_sf"/>
</dbReference>
<evidence type="ECO:0000256" key="2">
    <source>
        <dbReference type="ARBA" id="ARBA00022722"/>
    </source>
</evidence>
<dbReference type="Pfam" id="PF00929">
    <property type="entry name" value="RNase_T"/>
    <property type="match status" value="1"/>
</dbReference>
<dbReference type="GO" id="GO:0008408">
    <property type="term" value="F:3'-5' exonuclease activity"/>
    <property type="evidence" value="ECO:0007669"/>
    <property type="project" value="TreeGrafter"/>
</dbReference>
<dbReference type="Gene3D" id="3.30.420.10">
    <property type="entry name" value="Ribonuclease H-like superfamily/Ribonuclease H"/>
    <property type="match status" value="1"/>
</dbReference>
<keyword evidence="3" id="KW-0378">Hydrolase</keyword>
<name>A0A380B5K7_9GAMM</name>